<proteinExistence type="predicted"/>
<dbReference type="SMART" id="SM00248">
    <property type="entry name" value="ANK"/>
    <property type="match status" value="4"/>
</dbReference>
<accession>A0A437ADW2</accession>
<keyword evidence="3" id="KW-1185">Reference proteome</keyword>
<organism evidence="2 3">
    <name type="scientific">Arthrobotrys flagrans</name>
    <name type="common">Nematode-trapping fungus</name>
    <name type="synonym">Trichothecium flagrans</name>
    <dbReference type="NCBI Taxonomy" id="97331"/>
    <lineage>
        <taxon>Eukaryota</taxon>
        <taxon>Fungi</taxon>
        <taxon>Dikarya</taxon>
        <taxon>Ascomycota</taxon>
        <taxon>Pezizomycotina</taxon>
        <taxon>Orbiliomycetes</taxon>
        <taxon>Orbiliales</taxon>
        <taxon>Orbiliaceae</taxon>
        <taxon>Arthrobotrys</taxon>
    </lineage>
</organism>
<name>A0A437ADW2_ARTFL</name>
<dbReference type="AlphaFoldDB" id="A0A437ADW2"/>
<keyword evidence="1" id="KW-0040">ANK repeat</keyword>
<evidence type="ECO:0000313" key="2">
    <source>
        <dbReference type="EMBL" id="RVD89336.1"/>
    </source>
</evidence>
<dbReference type="SUPFAM" id="SSF48403">
    <property type="entry name" value="Ankyrin repeat"/>
    <property type="match status" value="1"/>
</dbReference>
<sequence>MSQSRKRARPCPKLDDDEIKEEMRVLYQVLSWKPQEIAEEINKNHNLTVTKCQGKPRQYIDEWPSGSRSRSIKRNLTALKEYRILRGIEDYSSTTELPGHIQICTPRAFDMDLVLPRPKVIRHIQLRILQNLPIWQFGCLLDKITLSPSHINNDGNLKITAHHSIPYSPLLRLIIYRISNNLISLLSGEIPQLLDRINELGLREPFKRLLSNTCLSISAVCELILPWLYVGQDLELVEFICEAQKIKLPLFDILLTFLPWKRKILNVGVAWVKTALNDIEKSNSLPRSPDELGALLRACKSIRGDISLFQRLWGQRNFPEFVTWGGRSLSKSTPLLTDDESQLELLLSLGFTGFKRELTLRAVLLDNHNITRVFLEHSGLISDGKSNLSRPENTTSQKRAHVWETLEIPVFYQIVSQFVTIYSVPNRTDIWHRELTPSESERERKYSINQTLVWAACLNPEMTEYIVQVMKWANPSLTESEVVTLALEMLPLWREHQEKHKFFRVDLELRLSKRFRPVLALKRLLRFDVDPTRTELWKDLIWNYLDVDWIEKCIYIGDDPWRKDHPEEYENTLEYLRVFLQCPNTINSDSCGLPTRRLRIEYSKVYGSKSRPPFKPIVVALFLKKPEAFLLLLESGASTTDFLPKGNYQAKFIINAEFIRACHNRDLQHVHDLWDRRIEAADVTDLSESDRVDRFLQNEDFGAATDFSLQSRNPLLRIKVFMAVAKAGTEPKHRSISLNLLRLLLDAVILPSLEDIRSLEFWHCQLQAYAYDDALHSAIVGDNIELVDTLLEYEGRSNLRKYGNPPQNWPRSRYEAMRSLRLSSYRARRNHVSKAASCSLRILKRLIDHGFDINEGPCEVSPSKGHTAFHGALTSGDMDTIVFVLQSGADIYAPCDRYSSAIEYTVCNGRIDATALILAVDPNCHHLALQAAEKTEHNYVAEYVRNWKPGSSSILSDQGSSAENISNRLPVALPV</sequence>
<dbReference type="EMBL" id="SAEB01000001">
    <property type="protein sequence ID" value="RVD89336.1"/>
    <property type="molecule type" value="Genomic_DNA"/>
</dbReference>
<dbReference type="Gene3D" id="1.25.40.20">
    <property type="entry name" value="Ankyrin repeat-containing domain"/>
    <property type="match status" value="1"/>
</dbReference>
<comment type="caution">
    <text evidence="2">The sequence shown here is derived from an EMBL/GenBank/DDBJ whole genome shotgun (WGS) entry which is preliminary data.</text>
</comment>
<dbReference type="Proteomes" id="UP000283090">
    <property type="component" value="Unassembled WGS sequence"/>
</dbReference>
<dbReference type="InterPro" id="IPR002110">
    <property type="entry name" value="Ankyrin_rpt"/>
</dbReference>
<dbReference type="RefSeq" id="XP_067494880.1">
    <property type="nucleotide sequence ID" value="XM_067632433.1"/>
</dbReference>
<reference evidence="2 3" key="1">
    <citation type="submission" date="2019-01" db="EMBL/GenBank/DDBJ databases">
        <title>Intercellular communication is required for trap formation in the nematode-trapping fungus Duddingtonia flagrans.</title>
        <authorList>
            <person name="Youssar L."/>
            <person name="Wernet V."/>
            <person name="Hensel N."/>
            <person name="Hildebrandt H.-G."/>
            <person name="Fischer R."/>
        </authorList>
    </citation>
    <scope>NUCLEOTIDE SEQUENCE [LARGE SCALE GENOMIC DNA]</scope>
    <source>
        <strain evidence="2 3">CBS H-5679</strain>
    </source>
</reference>
<dbReference type="VEuPathDB" id="FungiDB:DFL_000349"/>
<feature type="repeat" description="ANK" evidence="1">
    <location>
        <begin position="864"/>
        <end position="896"/>
    </location>
</feature>
<dbReference type="OrthoDB" id="5430593at2759"/>
<gene>
    <name evidence="2" type="ORF">DFL_000349</name>
</gene>
<dbReference type="InterPro" id="IPR036770">
    <property type="entry name" value="Ankyrin_rpt-contain_sf"/>
</dbReference>
<protein>
    <submittedName>
        <fullName evidence="2">Uncharacterized protein</fullName>
    </submittedName>
</protein>
<dbReference type="GeneID" id="93582660"/>
<dbReference type="PROSITE" id="PS50297">
    <property type="entry name" value="ANK_REP_REGION"/>
    <property type="match status" value="1"/>
</dbReference>
<evidence type="ECO:0000313" key="3">
    <source>
        <dbReference type="Proteomes" id="UP000283090"/>
    </source>
</evidence>
<evidence type="ECO:0000256" key="1">
    <source>
        <dbReference type="PROSITE-ProRule" id="PRU00023"/>
    </source>
</evidence>
<dbReference type="PROSITE" id="PS50088">
    <property type="entry name" value="ANK_REPEAT"/>
    <property type="match status" value="1"/>
</dbReference>